<dbReference type="EMBL" id="UZAG01016683">
    <property type="protein sequence ID" value="VDO30039.1"/>
    <property type="molecule type" value="Genomic_DNA"/>
</dbReference>
<evidence type="ECO:0000256" key="1">
    <source>
        <dbReference type="SAM" id="Coils"/>
    </source>
</evidence>
<dbReference type="Proteomes" id="UP000280834">
    <property type="component" value="Unassembled WGS sequence"/>
</dbReference>
<feature type="coiled-coil region" evidence="1">
    <location>
        <begin position="91"/>
        <end position="118"/>
    </location>
</feature>
<reference evidence="4" key="1">
    <citation type="submission" date="2017-02" db="UniProtKB">
        <authorList>
            <consortium name="WormBaseParasite"/>
        </authorList>
    </citation>
    <scope>IDENTIFICATION</scope>
</reference>
<proteinExistence type="predicted"/>
<keyword evidence="3" id="KW-1185">Reference proteome</keyword>
<organism evidence="4">
    <name type="scientific">Brugia timori</name>
    <dbReference type="NCBI Taxonomy" id="42155"/>
    <lineage>
        <taxon>Eukaryota</taxon>
        <taxon>Metazoa</taxon>
        <taxon>Ecdysozoa</taxon>
        <taxon>Nematoda</taxon>
        <taxon>Chromadorea</taxon>
        <taxon>Rhabditida</taxon>
        <taxon>Spirurina</taxon>
        <taxon>Spiruromorpha</taxon>
        <taxon>Filarioidea</taxon>
        <taxon>Onchocercidae</taxon>
        <taxon>Brugia</taxon>
    </lineage>
</organism>
<protein>
    <submittedName>
        <fullName evidence="4">Transferrin-like domain-containing protein</fullName>
    </submittedName>
</protein>
<dbReference type="WBParaSite" id="BTMF_0001092001-mRNA-1">
    <property type="protein sequence ID" value="BTMF_0001092001-mRNA-1"/>
    <property type="gene ID" value="BTMF_0001092001"/>
</dbReference>
<evidence type="ECO:0000313" key="3">
    <source>
        <dbReference type="Proteomes" id="UP000280834"/>
    </source>
</evidence>
<dbReference type="AlphaFoldDB" id="A0A0R3QT68"/>
<name>A0A0R3QT68_9BILA</name>
<keyword evidence="1" id="KW-0175">Coiled coil</keyword>
<reference evidence="2 3" key="2">
    <citation type="submission" date="2018-11" db="EMBL/GenBank/DDBJ databases">
        <authorList>
            <consortium name="Pathogen Informatics"/>
        </authorList>
    </citation>
    <scope>NUCLEOTIDE SEQUENCE [LARGE SCALE GENOMIC DNA]</scope>
</reference>
<gene>
    <name evidence="2" type="ORF">BTMF_LOCUS8954</name>
</gene>
<accession>A0A0R3QT68</accession>
<sequence length="135" mass="15374">MPYVPDDNHVLSGSGICKQRLCKGYKAVIANDIDHWCAESDGKNGVSTIFEDSVLEPDNSYYVPGNCTTSLLPHQLSRYTNYPVRALCISYRDAYEEVKAYESLLMEIIRELHQLEKKLHHVTYVVTRGETEGNF</sequence>
<evidence type="ECO:0000313" key="2">
    <source>
        <dbReference type="EMBL" id="VDO30039.1"/>
    </source>
</evidence>
<evidence type="ECO:0000313" key="4">
    <source>
        <dbReference type="WBParaSite" id="BTMF_0001092001-mRNA-1"/>
    </source>
</evidence>